<dbReference type="Gene3D" id="1.50.10.10">
    <property type="match status" value="1"/>
</dbReference>
<protein>
    <submittedName>
        <fullName evidence="5">Unsaturated chondroitin disaccharide hydrolase</fullName>
    </submittedName>
</protein>
<dbReference type="STRING" id="745820.SAMN04488053_10632"/>
<keyword evidence="1 5" id="KW-0378">Hydrolase</keyword>
<reference evidence="6" key="1">
    <citation type="submission" date="2016-10" db="EMBL/GenBank/DDBJ databases">
        <authorList>
            <person name="Varghese N."/>
            <person name="Submissions S."/>
        </authorList>
    </citation>
    <scope>NUCLEOTIDE SEQUENCE [LARGE SCALE GENOMIC DNA]</scope>
    <source>
        <strain evidence="6">CGMCC 1.10369</strain>
    </source>
</reference>
<dbReference type="EMBL" id="FNIL01000006">
    <property type="protein sequence ID" value="SDO03731.1"/>
    <property type="molecule type" value="Genomic_DNA"/>
</dbReference>
<dbReference type="GO" id="GO:0000272">
    <property type="term" value="P:polysaccharide catabolic process"/>
    <property type="evidence" value="ECO:0007669"/>
    <property type="project" value="TreeGrafter"/>
</dbReference>
<evidence type="ECO:0000256" key="3">
    <source>
        <dbReference type="PIRSR" id="PIRSR610905-1"/>
    </source>
</evidence>
<feature type="binding site" evidence="4">
    <location>
        <position position="228"/>
    </location>
    <ligand>
        <name>substrate</name>
    </ligand>
</feature>
<organism evidence="5 6">
    <name type="scientific">Alkalicoccus daliensis</name>
    <dbReference type="NCBI Taxonomy" id="745820"/>
    <lineage>
        <taxon>Bacteria</taxon>
        <taxon>Bacillati</taxon>
        <taxon>Bacillota</taxon>
        <taxon>Bacilli</taxon>
        <taxon>Bacillales</taxon>
        <taxon>Bacillaceae</taxon>
        <taxon>Alkalicoccus</taxon>
    </lineage>
</organism>
<proteinExistence type="inferred from homology"/>
<dbReference type="PANTHER" id="PTHR36845:SF1">
    <property type="entry name" value="HYDROLASE, PUTATIVE (AFU_ORTHOLOGUE AFUA_7G05090)-RELATED"/>
    <property type="match status" value="1"/>
</dbReference>
<comment type="similarity">
    <text evidence="2">Belongs to the glycosyl hydrolase 88 family.</text>
</comment>
<evidence type="ECO:0000256" key="2">
    <source>
        <dbReference type="ARBA" id="ARBA00038358"/>
    </source>
</evidence>
<evidence type="ECO:0000313" key="6">
    <source>
        <dbReference type="Proteomes" id="UP000198778"/>
    </source>
</evidence>
<dbReference type="InterPro" id="IPR052369">
    <property type="entry name" value="UG_Glycosaminoglycan_Hydrolase"/>
</dbReference>
<dbReference type="Proteomes" id="UP000198778">
    <property type="component" value="Unassembled WGS sequence"/>
</dbReference>
<dbReference type="OrthoDB" id="428577at2"/>
<feature type="active site" description="Proton donor" evidence="3">
    <location>
        <position position="152"/>
    </location>
</feature>
<evidence type="ECO:0000256" key="4">
    <source>
        <dbReference type="PIRSR" id="PIRSR610905-2"/>
    </source>
</evidence>
<dbReference type="SUPFAM" id="SSF48208">
    <property type="entry name" value="Six-hairpin glycosidases"/>
    <property type="match status" value="1"/>
</dbReference>
<dbReference type="InterPro" id="IPR012341">
    <property type="entry name" value="6hp_glycosidase-like_sf"/>
</dbReference>
<sequence length="373" mass="42733">MDTAWVDQAWEDITKKLEQTSRKIGANFPHASENGSYKQEPPYWWTAGFWPGQLWLLYNDTKDESVKEIAVECENRIHKEIENIEKLDHDIGFMWSLTSVARYKLLGESDARTRGILAANLLLGRFNAQGEYIRAWNPWFEGDENRGYAIIDCTMNLSLLFWASEETEDPRFKHAAVKHADTVLKHFLEEDGSVHHIVNFDPETGERVEYIGGQGYAAHSAWSRGTAWAVYGLALCFDYTGDTAYLEAAKKVAHFFIVNLNDDHIPAWDFRIPADVEAYTDSSAGAIAAAGLLLLSEKVSEHEKEIYHRNGLNILKSLYENYSSFHDEEEEGIILHGTSHYPEQKFLNNPLIYGDYFFVESIAKLKGNFVRFW</sequence>
<feature type="active site" description="Nucleophile" evidence="3">
    <location>
        <position position="90"/>
    </location>
</feature>
<dbReference type="InterPro" id="IPR010905">
    <property type="entry name" value="Glyco_hydro_88"/>
</dbReference>
<dbReference type="RefSeq" id="WP_090842944.1">
    <property type="nucleotide sequence ID" value="NZ_FNIL01000006.1"/>
</dbReference>
<feature type="binding site" evidence="4">
    <location>
        <position position="224"/>
    </location>
    <ligand>
        <name>substrate</name>
    </ligand>
</feature>
<name>A0A1H0GA58_9BACI</name>
<gene>
    <name evidence="5" type="ORF">SAMN04488053_10632</name>
</gene>
<evidence type="ECO:0000313" key="5">
    <source>
        <dbReference type="EMBL" id="SDO03731.1"/>
    </source>
</evidence>
<dbReference type="Pfam" id="PF07470">
    <property type="entry name" value="Glyco_hydro_88"/>
    <property type="match status" value="1"/>
</dbReference>
<accession>A0A1H0GA58</accession>
<feature type="binding site" evidence="4">
    <location>
        <position position="152"/>
    </location>
    <ligand>
        <name>substrate</name>
    </ligand>
</feature>
<evidence type="ECO:0000256" key="1">
    <source>
        <dbReference type="ARBA" id="ARBA00022801"/>
    </source>
</evidence>
<dbReference type="GO" id="GO:0052757">
    <property type="term" value="F:chondroitin hydrolase activity"/>
    <property type="evidence" value="ECO:0007669"/>
    <property type="project" value="TreeGrafter"/>
</dbReference>
<feature type="binding site" evidence="4">
    <location>
        <position position="90"/>
    </location>
    <ligand>
        <name>substrate</name>
    </ligand>
</feature>
<dbReference type="InterPro" id="IPR008928">
    <property type="entry name" value="6-hairpin_glycosidase_sf"/>
</dbReference>
<dbReference type="PANTHER" id="PTHR36845">
    <property type="entry name" value="HYDROLASE, PUTATIVE (AFU_ORTHOLOGUE AFUA_7G05090)-RELATED"/>
    <property type="match status" value="1"/>
</dbReference>
<dbReference type="AlphaFoldDB" id="A0A1H0GA58"/>
<keyword evidence="6" id="KW-1185">Reference proteome</keyword>